<evidence type="ECO:0000256" key="6">
    <source>
        <dbReference type="ARBA" id="ARBA00022640"/>
    </source>
</evidence>
<keyword evidence="6" id="KW-0934">Plastid</keyword>
<evidence type="ECO:0000256" key="2">
    <source>
        <dbReference type="ARBA" id="ARBA00006204"/>
    </source>
</evidence>
<evidence type="ECO:0000256" key="8">
    <source>
        <dbReference type="ARBA" id="ARBA00023033"/>
    </source>
</evidence>
<evidence type="ECO:0000313" key="15">
    <source>
        <dbReference type="EMBL" id="KAK8961637.1"/>
    </source>
</evidence>
<evidence type="ECO:0000259" key="14">
    <source>
        <dbReference type="Pfam" id="PF02788"/>
    </source>
</evidence>
<dbReference type="InterPro" id="IPR033966">
    <property type="entry name" value="RuBisCO"/>
</dbReference>
<dbReference type="EC" id="4.1.1.39" evidence="3"/>
<gene>
    <name evidence="15" type="ORF">KSP40_PGU008286</name>
</gene>
<evidence type="ECO:0000256" key="13">
    <source>
        <dbReference type="ARBA" id="ARBA00049469"/>
    </source>
</evidence>
<comment type="caution">
    <text evidence="15">The sequence shown here is derived from an EMBL/GenBank/DDBJ whole genome shotgun (WGS) entry which is preliminary data.</text>
</comment>
<dbReference type="SUPFAM" id="SSF54966">
    <property type="entry name" value="RuBisCO, large subunit, small (N-terminal) domain"/>
    <property type="match status" value="1"/>
</dbReference>
<dbReference type="PANTHER" id="PTHR42704">
    <property type="entry name" value="RIBULOSE BISPHOSPHATE CARBOXYLASE"/>
    <property type="match status" value="1"/>
</dbReference>
<evidence type="ECO:0000256" key="11">
    <source>
        <dbReference type="ARBA" id="ARBA00023300"/>
    </source>
</evidence>
<keyword evidence="11" id="KW-0120">Carbon dioxide fixation</keyword>
<comment type="catalytic activity">
    <reaction evidence="13">
        <text>2 (2R)-3-phosphoglycerate + 2 H(+) = D-ribulose 1,5-bisphosphate + CO2 + H2O</text>
        <dbReference type="Rhea" id="RHEA:23124"/>
        <dbReference type="ChEBI" id="CHEBI:15377"/>
        <dbReference type="ChEBI" id="CHEBI:15378"/>
        <dbReference type="ChEBI" id="CHEBI:16526"/>
        <dbReference type="ChEBI" id="CHEBI:57870"/>
        <dbReference type="ChEBI" id="CHEBI:58272"/>
        <dbReference type="EC" id="4.1.1.39"/>
    </reaction>
</comment>
<evidence type="ECO:0000256" key="10">
    <source>
        <dbReference type="ARBA" id="ARBA00023239"/>
    </source>
</evidence>
<comment type="catalytic activity">
    <reaction evidence="12">
        <text>D-ribulose 1,5-bisphosphate + O2 = 2-phosphoglycolate + (2R)-3-phosphoglycerate + 2 H(+)</text>
        <dbReference type="Rhea" id="RHEA:36631"/>
        <dbReference type="ChEBI" id="CHEBI:15378"/>
        <dbReference type="ChEBI" id="CHEBI:15379"/>
        <dbReference type="ChEBI" id="CHEBI:57870"/>
        <dbReference type="ChEBI" id="CHEBI:58033"/>
        <dbReference type="ChEBI" id="CHEBI:58272"/>
    </reaction>
</comment>
<dbReference type="EMBL" id="JBBWWR010000009">
    <property type="protein sequence ID" value="KAK8961637.1"/>
    <property type="molecule type" value="Genomic_DNA"/>
</dbReference>
<keyword evidence="5" id="KW-0113">Calvin cycle</keyword>
<dbReference type="PANTHER" id="PTHR42704:SF16">
    <property type="entry name" value="RIBULOSE BISPHOSPHATE CARBOXYLASE LARGE CHAIN"/>
    <property type="match status" value="1"/>
</dbReference>
<evidence type="ECO:0000256" key="3">
    <source>
        <dbReference type="ARBA" id="ARBA00012287"/>
    </source>
</evidence>
<evidence type="ECO:0000256" key="1">
    <source>
        <dbReference type="ARBA" id="ARBA00004474"/>
    </source>
</evidence>
<keyword evidence="10" id="KW-0456">Lyase</keyword>
<dbReference type="InterPro" id="IPR017443">
    <property type="entry name" value="RuBisCO_lsu_fd_N"/>
</dbReference>
<reference evidence="15 16" key="1">
    <citation type="journal article" date="2022" name="Nat. Plants">
        <title>Genomes of leafy and leafless Platanthera orchids illuminate the evolution of mycoheterotrophy.</title>
        <authorList>
            <person name="Li M.H."/>
            <person name="Liu K.W."/>
            <person name="Li Z."/>
            <person name="Lu H.C."/>
            <person name="Ye Q.L."/>
            <person name="Zhang D."/>
            <person name="Wang J.Y."/>
            <person name="Li Y.F."/>
            <person name="Zhong Z.M."/>
            <person name="Liu X."/>
            <person name="Yu X."/>
            <person name="Liu D.K."/>
            <person name="Tu X.D."/>
            <person name="Liu B."/>
            <person name="Hao Y."/>
            <person name="Liao X.Y."/>
            <person name="Jiang Y.T."/>
            <person name="Sun W.H."/>
            <person name="Chen J."/>
            <person name="Chen Y.Q."/>
            <person name="Ai Y."/>
            <person name="Zhai J.W."/>
            <person name="Wu S.S."/>
            <person name="Zhou Z."/>
            <person name="Hsiao Y.Y."/>
            <person name="Wu W.L."/>
            <person name="Chen Y.Y."/>
            <person name="Lin Y.F."/>
            <person name="Hsu J.L."/>
            <person name="Li C.Y."/>
            <person name="Wang Z.W."/>
            <person name="Zhao X."/>
            <person name="Zhong W.Y."/>
            <person name="Ma X.K."/>
            <person name="Ma L."/>
            <person name="Huang J."/>
            <person name="Chen G.Z."/>
            <person name="Huang M.Z."/>
            <person name="Huang L."/>
            <person name="Peng D.H."/>
            <person name="Luo Y.B."/>
            <person name="Zou S.Q."/>
            <person name="Chen S.P."/>
            <person name="Lan S."/>
            <person name="Tsai W.C."/>
            <person name="Van de Peer Y."/>
            <person name="Liu Z.J."/>
        </authorList>
    </citation>
    <scope>NUCLEOTIDE SEQUENCE [LARGE SCALE GENOMIC DNA]</scope>
    <source>
        <strain evidence="15">Lor288</strain>
    </source>
</reference>
<keyword evidence="8" id="KW-0503">Monooxygenase</keyword>
<accession>A0ABR2MBT1</accession>
<keyword evidence="7" id="KW-0560">Oxidoreductase</keyword>
<dbReference type="InterPro" id="IPR036422">
    <property type="entry name" value="RuBisCO_lsu_N_sf"/>
</dbReference>
<keyword evidence="16" id="KW-1185">Reference proteome</keyword>
<comment type="similarity">
    <text evidence="2">Belongs to the RuBisCO large chain family. Type I subfamily.</text>
</comment>
<dbReference type="Pfam" id="PF02788">
    <property type="entry name" value="RuBisCO_large_N"/>
    <property type="match status" value="1"/>
</dbReference>
<organism evidence="15 16">
    <name type="scientific">Platanthera guangdongensis</name>
    <dbReference type="NCBI Taxonomy" id="2320717"/>
    <lineage>
        <taxon>Eukaryota</taxon>
        <taxon>Viridiplantae</taxon>
        <taxon>Streptophyta</taxon>
        <taxon>Embryophyta</taxon>
        <taxon>Tracheophyta</taxon>
        <taxon>Spermatophyta</taxon>
        <taxon>Magnoliopsida</taxon>
        <taxon>Liliopsida</taxon>
        <taxon>Asparagales</taxon>
        <taxon>Orchidaceae</taxon>
        <taxon>Orchidoideae</taxon>
        <taxon>Orchideae</taxon>
        <taxon>Orchidinae</taxon>
        <taxon>Platanthera</taxon>
    </lineage>
</organism>
<dbReference type="Proteomes" id="UP001412067">
    <property type="component" value="Unassembled WGS sequence"/>
</dbReference>
<evidence type="ECO:0000256" key="5">
    <source>
        <dbReference type="ARBA" id="ARBA00022567"/>
    </source>
</evidence>
<feature type="domain" description="Ribulose bisphosphate carboxylase large subunit ferrodoxin-like N-terminal" evidence="14">
    <location>
        <begin position="1"/>
        <end position="29"/>
    </location>
</feature>
<comment type="subcellular location">
    <subcellularLocation>
        <location evidence="1">Plastid</location>
    </subcellularLocation>
</comment>
<evidence type="ECO:0000256" key="9">
    <source>
        <dbReference type="ARBA" id="ARBA00023238"/>
    </source>
</evidence>
<protein>
    <recommendedName>
        <fullName evidence="4">Ribulose bisphosphate carboxylase large chain</fullName>
        <ecNumber evidence="3">4.1.1.39</ecNumber>
    </recommendedName>
</protein>
<dbReference type="Gene3D" id="3.30.70.150">
    <property type="entry name" value="RuBisCO large subunit, N-terminal domain"/>
    <property type="match status" value="1"/>
</dbReference>
<keyword evidence="9" id="KW-0601">Photorespiration</keyword>
<evidence type="ECO:0000256" key="7">
    <source>
        <dbReference type="ARBA" id="ARBA00023002"/>
    </source>
</evidence>
<evidence type="ECO:0000313" key="16">
    <source>
        <dbReference type="Proteomes" id="UP001412067"/>
    </source>
</evidence>
<evidence type="ECO:0000256" key="12">
    <source>
        <dbReference type="ARBA" id="ARBA00048059"/>
    </source>
</evidence>
<sequence>MFTSIVGNVFGFKALRKQRLEDLQIPPTYSKTFQGPPHGIQVERVKGGFLITTP</sequence>
<name>A0ABR2MBT1_9ASPA</name>
<proteinExistence type="inferred from homology"/>
<evidence type="ECO:0000256" key="4">
    <source>
        <dbReference type="ARBA" id="ARBA00017725"/>
    </source>
</evidence>